<dbReference type="GO" id="GO:0003910">
    <property type="term" value="F:DNA ligase (ATP) activity"/>
    <property type="evidence" value="ECO:0007669"/>
    <property type="project" value="UniProtKB-EC"/>
</dbReference>
<dbReference type="GO" id="GO:0006310">
    <property type="term" value="P:DNA recombination"/>
    <property type="evidence" value="ECO:0007669"/>
    <property type="project" value="InterPro"/>
</dbReference>
<feature type="domain" description="DNA ligase ATP-dependent C-terminal" evidence="4">
    <location>
        <begin position="289"/>
        <end position="373"/>
    </location>
</feature>
<feature type="transmembrane region" description="Helical" evidence="3">
    <location>
        <begin position="194"/>
        <end position="216"/>
    </location>
</feature>
<dbReference type="KEGG" id="svp:Pan189_10960"/>
<keyword evidence="3" id="KW-0472">Membrane</keyword>
<dbReference type="EC" id="6.5.1.1" evidence="1"/>
<dbReference type="InterPro" id="IPR012340">
    <property type="entry name" value="NA-bd_OB-fold"/>
</dbReference>
<evidence type="ECO:0000259" key="4">
    <source>
        <dbReference type="Pfam" id="PF04679"/>
    </source>
</evidence>
<keyword evidence="3" id="KW-0812">Transmembrane</keyword>
<gene>
    <name evidence="5" type="ORF">Pan189_10960</name>
</gene>
<dbReference type="Proteomes" id="UP000317318">
    <property type="component" value="Chromosome"/>
</dbReference>
<evidence type="ECO:0000256" key="3">
    <source>
        <dbReference type="SAM" id="Phobius"/>
    </source>
</evidence>
<feature type="region of interest" description="Disordered" evidence="2">
    <location>
        <begin position="24"/>
        <end position="43"/>
    </location>
</feature>
<evidence type="ECO:0000256" key="1">
    <source>
        <dbReference type="ARBA" id="ARBA00012727"/>
    </source>
</evidence>
<dbReference type="EMBL" id="CP036268">
    <property type="protein sequence ID" value="QDT36733.1"/>
    <property type="molecule type" value="Genomic_DNA"/>
</dbReference>
<evidence type="ECO:0000256" key="2">
    <source>
        <dbReference type="SAM" id="MobiDB-lite"/>
    </source>
</evidence>
<evidence type="ECO:0000313" key="5">
    <source>
        <dbReference type="EMBL" id="QDT36733.1"/>
    </source>
</evidence>
<dbReference type="RefSeq" id="WP_145362917.1">
    <property type="nucleotide sequence ID" value="NZ_CP036268.1"/>
</dbReference>
<dbReference type="Pfam" id="PF04679">
    <property type="entry name" value="DNA_ligase_A_C"/>
    <property type="match status" value="1"/>
</dbReference>
<dbReference type="GO" id="GO:0006281">
    <property type="term" value="P:DNA repair"/>
    <property type="evidence" value="ECO:0007669"/>
    <property type="project" value="InterPro"/>
</dbReference>
<protein>
    <recommendedName>
        <fullName evidence="1">DNA ligase (ATP)</fullName>
        <ecNumber evidence="1">6.5.1.1</ecNumber>
    </recommendedName>
</protein>
<evidence type="ECO:0000313" key="6">
    <source>
        <dbReference type="Proteomes" id="UP000317318"/>
    </source>
</evidence>
<proteinExistence type="predicted"/>
<feature type="region of interest" description="Disordered" evidence="2">
    <location>
        <begin position="254"/>
        <end position="273"/>
    </location>
</feature>
<dbReference type="InterPro" id="IPR012309">
    <property type="entry name" value="DNA_ligase_ATP-dep_C"/>
</dbReference>
<dbReference type="AlphaFoldDB" id="A0A517QYR7"/>
<dbReference type="OrthoDB" id="236372at2"/>
<organism evidence="5 6">
    <name type="scientific">Stratiformator vulcanicus</name>
    <dbReference type="NCBI Taxonomy" id="2527980"/>
    <lineage>
        <taxon>Bacteria</taxon>
        <taxon>Pseudomonadati</taxon>
        <taxon>Planctomycetota</taxon>
        <taxon>Planctomycetia</taxon>
        <taxon>Planctomycetales</taxon>
        <taxon>Planctomycetaceae</taxon>
        <taxon>Stratiformator</taxon>
    </lineage>
</organism>
<keyword evidence="6" id="KW-1185">Reference proteome</keyword>
<sequence length="381" mass="41511">MATHPSNIAETERLLEEIALANHSSHGDPGKHASAASSAPPMGFSSESKAPACPGCRSHESWGSSSFCPRCGYYPALDSQVDLSGEQEGLEDDTPLSIWTVIPSYAWLALFGAAFIFLVSGLAAALWPIDSPVRATWSLAQTALGSVLLLSFHVAAYIHACRRSDRFGALDLLLSPFGIWKETLTRLPDGVWRFWGAVWSLMAIIAALTLIGALDFNSLFEDWGVRQRASVRLRETAAEAQQNADASLEESIEGAAATAMPAEEEEEQTNAEPKRQSVECLIVGYVPSREGFSWLLLASVIKGDLVYVGRVPSSDIGQEEYEHLIQRMTDPRLQTHRPIVPIGAVGIWLRPKLACTATTQGWTVSKRLRNPKFGSLLAELH</sequence>
<reference evidence="5 6" key="1">
    <citation type="submission" date="2019-02" db="EMBL/GenBank/DDBJ databases">
        <title>Deep-cultivation of Planctomycetes and their phenomic and genomic characterization uncovers novel biology.</title>
        <authorList>
            <person name="Wiegand S."/>
            <person name="Jogler M."/>
            <person name="Boedeker C."/>
            <person name="Pinto D."/>
            <person name="Vollmers J."/>
            <person name="Rivas-Marin E."/>
            <person name="Kohn T."/>
            <person name="Peeters S.H."/>
            <person name="Heuer A."/>
            <person name="Rast P."/>
            <person name="Oberbeckmann S."/>
            <person name="Bunk B."/>
            <person name="Jeske O."/>
            <person name="Meyerdierks A."/>
            <person name="Storesund J.E."/>
            <person name="Kallscheuer N."/>
            <person name="Luecker S."/>
            <person name="Lage O.M."/>
            <person name="Pohl T."/>
            <person name="Merkel B.J."/>
            <person name="Hornburger P."/>
            <person name="Mueller R.-W."/>
            <person name="Bruemmer F."/>
            <person name="Labrenz M."/>
            <person name="Spormann A.M."/>
            <person name="Op den Camp H."/>
            <person name="Overmann J."/>
            <person name="Amann R."/>
            <person name="Jetten M.S.M."/>
            <person name="Mascher T."/>
            <person name="Medema M.H."/>
            <person name="Devos D.P."/>
            <person name="Kaster A.-K."/>
            <person name="Ovreas L."/>
            <person name="Rohde M."/>
            <person name="Galperin M.Y."/>
            <person name="Jogler C."/>
        </authorList>
    </citation>
    <scope>NUCLEOTIDE SEQUENCE [LARGE SCALE GENOMIC DNA]</scope>
    <source>
        <strain evidence="5 6">Pan189</strain>
    </source>
</reference>
<name>A0A517QYR7_9PLAN</name>
<accession>A0A517QYR7</accession>
<feature type="transmembrane region" description="Helical" evidence="3">
    <location>
        <begin position="105"/>
        <end position="127"/>
    </location>
</feature>
<dbReference type="Gene3D" id="2.40.50.140">
    <property type="entry name" value="Nucleic acid-binding proteins"/>
    <property type="match status" value="1"/>
</dbReference>
<dbReference type="SUPFAM" id="SSF50249">
    <property type="entry name" value="Nucleic acid-binding proteins"/>
    <property type="match status" value="1"/>
</dbReference>
<keyword evidence="3" id="KW-1133">Transmembrane helix</keyword>
<feature type="transmembrane region" description="Helical" evidence="3">
    <location>
        <begin position="139"/>
        <end position="160"/>
    </location>
</feature>